<organism evidence="2">
    <name type="scientific">Harvfovirus sp</name>
    <dbReference type="NCBI Taxonomy" id="2487768"/>
    <lineage>
        <taxon>Viruses</taxon>
        <taxon>Varidnaviria</taxon>
        <taxon>Bamfordvirae</taxon>
        <taxon>Nucleocytoviricota</taxon>
        <taxon>Megaviricetes</taxon>
        <taxon>Imitervirales</taxon>
        <taxon>Mimiviridae</taxon>
        <taxon>Klosneuvirinae</taxon>
    </lineage>
</organism>
<dbReference type="EMBL" id="MK072244">
    <property type="protein sequence ID" value="AYV80520.1"/>
    <property type="molecule type" value="Genomic_DNA"/>
</dbReference>
<keyword evidence="1" id="KW-0472">Membrane</keyword>
<evidence type="ECO:0000313" key="2">
    <source>
        <dbReference type="EMBL" id="AYV80520.1"/>
    </source>
</evidence>
<name>A0A3G5A069_9VIRU</name>
<reference evidence="2" key="1">
    <citation type="submission" date="2018-10" db="EMBL/GenBank/DDBJ databases">
        <title>Hidden diversity of soil giant viruses.</title>
        <authorList>
            <person name="Schulz F."/>
            <person name="Alteio L."/>
            <person name="Goudeau D."/>
            <person name="Ryan E.M."/>
            <person name="Malmstrom R.R."/>
            <person name="Blanchard J."/>
            <person name="Woyke T."/>
        </authorList>
    </citation>
    <scope>NUCLEOTIDE SEQUENCE</scope>
    <source>
        <strain evidence="2">HAV1</strain>
    </source>
</reference>
<proteinExistence type="predicted"/>
<feature type="transmembrane region" description="Helical" evidence="1">
    <location>
        <begin position="33"/>
        <end position="53"/>
    </location>
</feature>
<keyword evidence="1" id="KW-1133">Transmembrane helix</keyword>
<protein>
    <submittedName>
        <fullName evidence="2">Uncharacterized protein</fullName>
    </submittedName>
</protein>
<gene>
    <name evidence="2" type="ORF">Harvfovirus2_50</name>
</gene>
<accession>A0A3G5A069</accession>
<keyword evidence="1" id="KW-0812">Transmembrane</keyword>
<evidence type="ECO:0000256" key="1">
    <source>
        <dbReference type="SAM" id="Phobius"/>
    </source>
</evidence>
<sequence length="297" mass="34136">MYRCIQRIGFVARQIGSKTPVRAFGVSAGMKKFGIPIAAAATAVTVAAGIGFVHYQHTKEKPPALTINQKITIALNKPELDDFFELLRSLKENPEALDTEINRFGLYNILFHISKKDNVQLFLRFKQLLNATYLESYPRIDQLFFHIAIRTKATNIITTLLASFREKYEPLEINLYDIFSGLMKDEFMYLYNNKFLVSFPELGVFIAQIAEGEGDAIFASVDFKKLDIFRVIEALFLIDILDPRHRMMPHLKQRDGLFGKILDLYDLKTMDDFKKDKLRELIMTVSQDPEPLVAKLK</sequence>